<evidence type="ECO:0000313" key="7">
    <source>
        <dbReference type="Proteomes" id="UP000230423"/>
    </source>
</evidence>
<organism evidence="6 7">
    <name type="scientific">Teladorsagia circumcincta</name>
    <name type="common">Brown stomach worm</name>
    <name type="synonym">Ostertagia circumcincta</name>
    <dbReference type="NCBI Taxonomy" id="45464"/>
    <lineage>
        <taxon>Eukaryota</taxon>
        <taxon>Metazoa</taxon>
        <taxon>Ecdysozoa</taxon>
        <taxon>Nematoda</taxon>
        <taxon>Chromadorea</taxon>
        <taxon>Rhabditida</taxon>
        <taxon>Rhabditina</taxon>
        <taxon>Rhabditomorpha</taxon>
        <taxon>Strongyloidea</taxon>
        <taxon>Trichostrongylidae</taxon>
        <taxon>Teladorsagia</taxon>
    </lineage>
</organism>
<feature type="domain" description="Receptor ligand binding region" evidence="5">
    <location>
        <begin position="19"/>
        <end position="169"/>
    </location>
</feature>
<evidence type="ECO:0000256" key="4">
    <source>
        <dbReference type="ARBA" id="ARBA00023136"/>
    </source>
</evidence>
<name>A0A2G9U1S4_TELCI</name>
<evidence type="ECO:0000256" key="1">
    <source>
        <dbReference type="ARBA" id="ARBA00004370"/>
    </source>
</evidence>
<dbReference type="GO" id="GO:0007165">
    <property type="term" value="P:signal transduction"/>
    <property type="evidence" value="ECO:0007669"/>
    <property type="project" value="TreeGrafter"/>
</dbReference>
<dbReference type="InterPro" id="IPR001828">
    <property type="entry name" value="ANF_lig-bd_rcpt"/>
</dbReference>
<evidence type="ECO:0000313" key="6">
    <source>
        <dbReference type="EMBL" id="PIO64135.1"/>
    </source>
</evidence>
<dbReference type="GO" id="GO:0017046">
    <property type="term" value="F:peptide hormone binding"/>
    <property type="evidence" value="ECO:0007669"/>
    <property type="project" value="TreeGrafter"/>
</dbReference>
<evidence type="ECO:0000256" key="3">
    <source>
        <dbReference type="ARBA" id="ARBA00022989"/>
    </source>
</evidence>
<dbReference type="EMBL" id="KZ350193">
    <property type="protein sequence ID" value="PIO64135.1"/>
    <property type="molecule type" value="Genomic_DNA"/>
</dbReference>
<reference evidence="6 7" key="1">
    <citation type="submission" date="2015-09" db="EMBL/GenBank/DDBJ databases">
        <title>Draft genome of the parasitic nematode Teladorsagia circumcincta isolate WARC Sus (inbred).</title>
        <authorList>
            <person name="Mitreva M."/>
        </authorList>
    </citation>
    <scope>NUCLEOTIDE SEQUENCE [LARGE SCALE GENOMIC DNA]</scope>
    <source>
        <strain evidence="6 7">S</strain>
    </source>
</reference>
<dbReference type="PANTHER" id="PTHR44755:SF8">
    <property type="entry name" value="RECEPTOR LIGAND BINDING REGION DOMAIN-CONTAINING PROTEIN"/>
    <property type="match status" value="1"/>
</dbReference>
<dbReference type="SUPFAM" id="SSF53822">
    <property type="entry name" value="Periplasmic binding protein-like I"/>
    <property type="match status" value="1"/>
</dbReference>
<dbReference type="Gene3D" id="3.40.50.2300">
    <property type="match status" value="2"/>
</dbReference>
<comment type="subcellular location">
    <subcellularLocation>
        <location evidence="1">Membrane</location>
    </subcellularLocation>
</comment>
<dbReference type="GO" id="GO:0038023">
    <property type="term" value="F:signaling receptor activity"/>
    <property type="evidence" value="ECO:0007669"/>
    <property type="project" value="TreeGrafter"/>
</dbReference>
<dbReference type="InterPro" id="IPR052612">
    <property type="entry name" value="ANP_Clearance_Receptor"/>
</dbReference>
<proteinExistence type="predicted"/>
<dbReference type="OrthoDB" id="5855204at2759"/>
<dbReference type="Pfam" id="PF01094">
    <property type="entry name" value="ANF_receptor"/>
    <property type="match status" value="1"/>
</dbReference>
<dbReference type="GO" id="GO:0016020">
    <property type="term" value="C:membrane"/>
    <property type="evidence" value="ECO:0007669"/>
    <property type="project" value="UniProtKB-SubCell"/>
</dbReference>
<keyword evidence="7" id="KW-1185">Reference proteome</keyword>
<feature type="non-terminal residue" evidence="6">
    <location>
        <position position="175"/>
    </location>
</feature>
<dbReference type="Proteomes" id="UP000230423">
    <property type="component" value="Unassembled WGS sequence"/>
</dbReference>
<dbReference type="CDD" id="cd06352">
    <property type="entry name" value="PBP1_NPR_GC-like"/>
    <property type="match status" value="1"/>
</dbReference>
<dbReference type="PANTHER" id="PTHR44755">
    <property type="entry name" value="NATRIURETIC PEPTIDE RECEPTOR 3-RELATED"/>
    <property type="match status" value="1"/>
</dbReference>
<dbReference type="InterPro" id="IPR028082">
    <property type="entry name" value="Peripla_BP_I"/>
</dbReference>
<gene>
    <name evidence="6" type="ORF">TELCIR_14247</name>
</gene>
<keyword evidence="2" id="KW-0812">Transmembrane</keyword>
<protein>
    <recommendedName>
        <fullName evidence="5">Receptor ligand binding region domain-containing protein</fullName>
    </recommendedName>
</protein>
<evidence type="ECO:0000256" key="2">
    <source>
        <dbReference type="ARBA" id="ARBA00022692"/>
    </source>
</evidence>
<dbReference type="AlphaFoldDB" id="A0A2G9U1S4"/>
<sequence length="175" mass="20361">MSRLNVNHSQMTLPPSKWFVVNYTECSSRTAVGVALEYMVKQNVDLVIGPPCPPPAEMIGYLSTYYKKTMLGWGFLIDSKFSDNDRFKYLTKVMPDSLEMMYALLELFKMFEWNRVAIYYTPNEVDFCDTIVDDALTAFSDDSFYVVDVVQKVAWNGRYDDYLTDQLLRTKRNAR</sequence>
<evidence type="ECO:0000259" key="5">
    <source>
        <dbReference type="Pfam" id="PF01094"/>
    </source>
</evidence>
<keyword evidence="3" id="KW-1133">Transmembrane helix</keyword>
<keyword evidence="4" id="KW-0472">Membrane</keyword>
<accession>A0A2G9U1S4</accession>